<gene>
    <name evidence="7" type="primary">FUM1-3</name>
    <name evidence="7" type="ORF">CSHISOI_10865</name>
</gene>
<evidence type="ECO:0000256" key="4">
    <source>
        <dbReference type="ARBA" id="ARBA00023268"/>
    </source>
</evidence>
<evidence type="ECO:0000256" key="3">
    <source>
        <dbReference type="ARBA" id="ARBA00022679"/>
    </source>
</evidence>
<keyword evidence="8" id="KW-1185">Reference proteome</keyword>
<dbReference type="Pfam" id="PF21089">
    <property type="entry name" value="PKS_DH_N"/>
    <property type="match status" value="1"/>
</dbReference>
<dbReference type="InterPro" id="IPR049900">
    <property type="entry name" value="PKS_mFAS_DH"/>
</dbReference>
<dbReference type="PROSITE" id="PS52019">
    <property type="entry name" value="PKS_MFAS_DH"/>
    <property type="match status" value="1"/>
</dbReference>
<evidence type="ECO:0000259" key="6">
    <source>
        <dbReference type="PROSITE" id="PS52019"/>
    </source>
</evidence>
<reference evidence="7 8" key="1">
    <citation type="journal article" date="2019" name="Sci. Rep.">
        <title>Colletotrichum shisoi sp. nov., an anthracnose pathogen of Perilla frutescens in Japan: molecular phylogenetic, morphological and genomic evidence.</title>
        <authorList>
            <person name="Gan P."/>
            <person name="Tsushima A."/>
            <person name="Hiroyama R."/>
            <person name="Narusaka M."/>
            <person name="Takano Y."/>
            <person name="Narusaka Y."/>
            <person name="Kawaradani M."/>
            <person name="Damm U."/>
            <person name="Shirasu K."/>
        </authorList>
    </citation>
    <scope>NUCLEOTIDE SEQUENCE [LARGE SCALE GENOMIC DNA]</scope>
    <source>
        <strain evidence="7 8">PG-2018a</strain>
    </source>
</reference>
<accession>A0A5Q4BCB6</accession>
<name>A0A5Q4BCB6_9PEZI</name>
<evidence type="ECO:0000256" key="2">
    <source>
        <dbReference type="ARBA" id="ARBA00022553"/>
    </source>
</evidence>
<dbReference type="PANTHER" id="PTHR43775">
    <property type="entry name" value="FATTY ACID SYNTHASE"/>
    <property type="match status" value="1"/>
</dbReference>
<dbReference type="GO" id="GO:0044550">
    <property type="term" value="P:secondary metabolite biosynthetic process"/>
    <property type="evidence" value="ECO:0007669"/>
    <property type="project" value="TreeGrafter"/>
</dbReference>
<evidence type="ECO:0000313" key="8">
    <source>
        <dbReference type="Proteomes" id="UP000326340"/>
    </source>
</evidence>
<keyword evidence="2" id="KW-0597">Phosphoprotein</keyword>
<dbReference type="OrthoDB" id="329835at2759"/>
<sequence>VVLLRAKVFLGIGPQSALAGPIRQILAAKKVNAEYISVLTRGRDSWHYEERLWHESRLSEEYRLRKLRHHELLGSRVSESTSSNPAWRNLLRPVDVPWVAEHEFEGSIIAPGVSYLCMAGEAVRQLTGEAGFTRKQVHFHAPLLMTCESQTEVITPLTQIGLTDSIDSDW</sequence>
<dbReference type="GO" id="GO:0006633">
    <property type="term" value="P:fatty acid biosynthetic process"/>
    <property type="evidence" value="ECO:0007669"/>
    <property type="project" value="TreeGrafter"/>
</dbReference>
<protein>
    <submittedName>
        <fullName evidence="7">Highly reducing polyketide synthase FUM1</fullName>
    </submittedName>
</protein>
<keyword evidence="3" id="KW-0808">Transferase</keyword>
<keyword evidence="4" id="KW-0511">Multifunctional enzyme</keyword>
<evidence type="ECO:0000256" key="1">
    <source>
        <dbReference type="ARBA" id="ARBA00022450"/>
    </source>
</evidence>
<evidence type="ECO:0000256" key="5">
    <source>
        <dbReference type="PROSITE-ProRule" id="PRU01363"/>
    </source>
</evidence>
<feature type="non-terminal residue" evidence="7">
    <location>
        <position position="170"/>
    </location>
</feature>
<keyword evidence="1" id="KW-0596">Phosphopantetheine</keyword>
<dbReference type="PANTHER" id="PTHR43775:SF49">
    <property type="entry name" value="SYNTHASE, PUTATIVE (JCVI)-RELATED"/>
    <property type="match status" value="1"/>
</dbReference>
<proteinExistence type="predicted"/>
<dbReference type="InterPro" id="IPR001227">
    <property type="entry name" value="Ac_transferase_dom_sf"/>
</dbReference>
<dbReference type="InterPro" id="IPR049552">
    <property type="entry name" value="PKS_DH_N"/>
</dbReference>
<dbReference type="Proteomes" id="UP000326340">
    <property type="component" value="Unassembled WGS sequence"/>
</dbReference>
<dbReference type="AlphaFoldDB" id="A0A5Q4BCB6"/>
<feature type="non-terminal residue" evidence="7">
    <location>
        <position position="1"/>
    </location>
</feature>
<organism evidence="7 8">
    <name type="scientific">Colletotrichum shisoi</name>
    <dbReference type="NCBI Taxonomy" id="2078593"/>
    <lineage>
        <taxon>Eukaryota</taxon>
        <taxon>Fungi</taxon>
        <taxon>Dikarya</taxon>
        <taxon>Ascomycota</taxon>
        <taxon>Pezizomycotina</taxon>
        <taxon>Sordariomycetes</taxon>
        <taxon>Hypocreomycetidae</taxon>
        <taxon>Glomerellales</taxon>
        <taxon>Glomerellaceae</taxon>
        <taxon>Colletotrichum</taxon>
        <taxon>Colletotrichum destructivum species complex</taxon>
    </lineage>
</organism>
<evidence type="ECO:0000313" key="7">
    <source>
        <dbReference type="EMBL" id="TQN64570.1"/>
    </source>
</evidence>
<dbReference type="EMBL" id="PUHP01002247">
    <property type="protein sequence ID" value="TQN64570.1"/>
    <property type="molecule type" value="Genomic_DNA"/>
</dbReference>
<comment type="caution">
    <text evidence="7">The sequence shown here is derived from an EMBL/GenBank/DDBJ whole genome shotgun (WGS) entry which is preliminary data.</text>
</comment>
<dbReference type="GO" id="GO:0004312">
    <property type="term" value="F:fatty acid synthase activity"/>
    <property type="evidence" value="ECO:0007669"/>
    <property type="project" value="TreeGrafter"/>
</dbReference>
<feature type="domain" description="PKS/mFAS DH" evidence="6">
    <location>
        <begin position="70"/>
        <end position="170"/>
    </location>
</feature>
<comment type="caution">
    <text evidence="5">Lacks conserved residue(s) required for the propagation of feature annotation.</text>
</comment>
<dbReference type="InterPro" id="IPR050091">
    <property type="entry name" value="PKS_NRPS_Biosynth_Enz"/>
</dbReference>
<dbReference type="Gene3D" id="3.40.366.10">
    <property type="entry name" value="Malonyl-Coenzyme A Acyl Carrier Protein, domain 2"/>
    <property type="match status" value="1"/>
</dbReference>
<dbReference type="Gene3D" id="3.10.129.10">
    <property type="entry name" value="Hotdog Thioesterase"/>
    <property type="match status" value="1"/>
</dbReference>